<keyword evidence="1" id="KW-0175">Coiled coil</keyword>
<gene>
    <name evidence="2" type="ORF">Glove_23g44</name>
</gene>
<name>A0A397JJ36_9GLOM</name>
<evidence type="ECO:0000313" key="3">
    <source>
        <dbReference type="Proteomes" id="UP000266861"/>
    </source>
</evidence>
<organism evidence="2 3">
    <name type="scientific">Diversispora epigaea</name>
    <dbReference type="NCBI Taxonomy" id="1348612"/>
    <lineage>
        <taxon>Eukaryota</taxon>
        <taxon>Fungi</taxon>
        <taxon>Fungi incertae sedis</taxon>
        <taxon>Mucoromycota</taxon>
        <taxon>Glomeromycotina</taxon>
        <taxon>Glomeromycetes</taxon>
        <taxon>Diversisporales</taxon>
        <taxon>Diversisporaceae</taxon>
        <taxon>Diversispora</taxon>
    </lineage>
</organism>
<protein>
    <submittedName>
        <fullName evidence="2">Uncharacterized protein</fullName>
    </submittedName>
</protein>
<dbReference type="EMBL" id="PQFF01000021">
    <property type="protein sequence ID" value="RHZ88365.1"/>
    <property type="molecule type" value="Genomic_DNA"/>
</dbReference>
<evidence type="ECO:0000313" key="2">
    <source>
        <dbReference type="EMBL" id="RHZ88365.1"/>
    </source>
</evidence>
<proteinExistence type="predicted"/>
<sequence>MIKAGMFPELAEKRTIIAQHHLTLENNIYEKFDKLEEKFRLLEEEIDDLTDKALEIKVYNPLSKEQANSIYSDIGTLLISIDKYAKKKNHQRYTKSILDYPRLNLDQTEINLKPNLNQIEINLRSNLDQTVINLRPDLQL</sequence>
<dbReference type="AlphaFoldDB" id="A0A397JJ36"/>
<comment type="caution">
    <text evidence="2">The sequence shown here is derived from an EMBL/GenBank/DDBJ whole genome shotgun (WGS) entry which is preliminary data.</text>
</comment>
<accession>A0A397JJ36</accession>
<feature type="coiled-coil region" evidence="1">
    <location>
        <begin position="25"/>
        <end position="52"/>
    </location>
</feature>
<dbReference type="Proteomes" id="UP000266861">
    <property type="component" value="Unassembled WGS sequence"/>
</dbReference>
<evidence type="ECO:0000256" key="1">
    <source>
        <dbReference type="SAM" id="Coils"/>
    </source>
</evidence>
<reference evidence="2 3" key="1">
    <citation type="submission" date="2018-08" db="EMBL/GenBank/DDBJ databases">
        <title>Genome and evolution of the arbuscular mycorrhizal fungus Diversispora epigaea (formerly Glomus versiforme) and its bacterial endosymbionts.</title>
        <authorList>
            <person name="Sun X."/>
            <person name="Fei Z."/>
            <person name="Harrison M."/>
        </authorList>
    </citation>
    <scope>NUCLEOTIDE SEQUENCE [LARGE SCALE GENOMIC DNA]</scope>
    <source>
        <strain evidence="2 3">IT104</strain>
    </source>
</reference>
<keyword evidence="3" id="KW-1185">Reference proteome</keyword>